<evidence type="ECO:0000313" key="2">
    <source>
        <dbReference type="Proteomes" id="UP001162992"/>
    </source>
</evidence>
<accession>A0ACC2DPY7</accession>
<proteinExistence type="predicted"/>
<sequence length="721" mass="79639">MARRLEEEEGEQDDSRVIAYFDVDCFYAQAEVLRRPYLQDRPVGVTQKFLVVTCNYVARRLGVPKMAPIDEAKRRCPDLVLINGEDLTPYRAASKIIMQVLSRFGTLERRGLDEAALDITEEVRKRFSSSINVNTFQGHLVGNVTGNAPDILSSAEASPAESETSGKVEISQSREALENRCLSLAHTASTSAEVLRRQGDFLLMVGSHLVAEMREAVEKETGYRCSSGIAHNKLLAKLACSLNKPNKQTCILPSAADNFLRPLSVRKIPGVGQRMEGTLKEMGIGIVEDMQRVSVQQLCGKFGHRVGQFLYNACRGIDPTPVVDKGHAKSLSVEDSVRNCTSLHQAKDIIQSLAPDLLARLDEDKLETGRRPQAFVVKWRVQGNWNFSSLSTHMPLEVVSTALPIERREELVVQTGMQLLARGLQGTIFSLVVLNIGATKFSNNGTGASGASCDIRSFLRSPLKPPLIAKKISSKHEARLFREGHEKQTGKNLEMDVVCKRNKLCNPSNGLSRINASCFDAEDAGDCSTTDSDGDDIVADANGKPSLGQLQQIAQLRNPCQWLSSMPDDALLQSTFLKHTQINTWKTESLILPKDNQGYASENGLGQSDMEVHEQVKPLLCDASDMYSSISSAAKLDMYHQDDQLLASSSPFTNIPCDRCGKLLVTELLRQEHADYHLALDLQKQENSADRSSSELKVMRLKSGKNQRGSLDSFVYKLAKR</sequence>
<keyword evidence="2" id="KW-1185">Reference proteome</keyword>
<gene>
    <name evidence="1" type="ORF">O6H91_05G079700</name>
</gene>
<protein>
    <submittedName>
        <fullName evidence="1">Uncharacterized protein</fullName>
    </submittedName>
</protein>
<name>A0ACC2DPY7_DIPCM</name>
<reference evidence="2" key="1">
    <citation type="journal article" date="2024" name="Proc. Natl. Acad. Sci. U.S.A.">
        <title>Extraordinary preservation of gene collinearity over three hundred million years revealed in homosporous lycophytes.</title>
        <authorList>
            <person name="Li C."/>
            <person name="Wickell D."/>
            <person name="Kuo L.Y."/>
            <person name="Chen X."/>
            <person name="Nie B."/>
            <person name="Liao X."/>
            <person name="Peng D."/>
            <person name="Ji J."/>
            <person name="Jenkins J."/>
            <person name="Williams M."/>
            <person name="Shu S."/>
            <person name="Plott C."/>
            <person name="Barry K."/>
            <person name="Rajasekar S."/>
            <person name="Grimwood J."/>
            <person name="Han X."/>
            <person name="Sun S."/>
            <person name="Hou Z."/>
            <person name="He W."/>
            <person name="Dai G."/>
            <person name="Sun C."/>
            <person name="Schmutz J."/>
            <person name="Leebens-Mack J.H."/>
            <person name="Li F.W."/>
            <person name="Wang L."/>
        </authorList>
    </citation>
    <scope>NUCLEOTIDE SEQUENCE [LARGE SCALE GENOMIC DNA]</scope>
    <source>
        <strain evidence="2">cv. PW_Plant_1</strain>
    </source>
</reference>
<evidence type="ECO:0000313" key="1">
    <source>
        <dbReference type="EMBL" id="KAJ7556363.1"/>
    </source>
</evidence>
<comment type="caution">
    <text evidence="1">The sequence shown here is derived from an EMBL/GenBank/DDBJ whole genome shotgun (WGS) entry which is preliminary data.</text>
</comment>
<organism evidence="1 2">
    <name type="scientific">Diphasiastrum complanatum</name>
    <name type="common">Issler's clubmoss</name>
    <name type="synonym">Lycopodium complanatum</name>
    <dbReference type="NCBI Taxonomy" id="34168"/>
    <lineage>
        <taxon>Eukaryota</taxon>
        <taxon>Viridiplantae</taxon>
        <taxon>Streptophyta</taxon>
        <taxon>Embryophyta</taxon>
        <taxon>Tracheophyta</taxon>
        <taxon>Lycopodiopsida</taxon>
        <taxon>Lycopodiales</taxon>
        <taxon>Lycopodiaceae</taxon>
        <taxon>Lycopodioideae</taxon>
        <taxon>Diphasiastrum</taxon>
    </lineage>
</organism>
<dbReference type="Proteomes" id="UP001162992">
    <property type="component" value="Chromosome 5"/>
</dbReference>
<dbReference type="EMBL" id="CM055096">
    <property type="protein sequence ID" value="KAJ7556363.1"/>
    <property type="molecule type" value="Genomic_DNA"/>
</dbReference>